<evidence type="ECO:0000256" key="2">
    <source>
        <dbReference type="ARBA" id="ARBA00007779"/>
    </source>
</evidence>
<feature type="transmembrane region" description="Helical" evidence="11">
    <location>
        <begin position="85"/>
        <end position="109"/>
    </location>
</feature>
<feature type="transmembrane region" description="Helical" evidence="11">
    <location>
        <begin position="143"/>
        <end position="163"/>
    </location>
</feature>
<evidence type="ECO:0000256" key="1">
    <source>
        <dbReference type="ARBA" id="ARBA00004141"/>
    </source>
</evidence>
<evidence type="ECO:0000259" key="12">
    <source>
        <dbReference type="Pfam" id="PF02714"/>
    </source>
</evidence>
<keyword evidence="16" id="KW-1185">Reference proteome</keyword>
<feature type="compositionally biased region" description="Polar residues" evidence="10">
    <location>
        <begin position="742"/>
        <end position="756"/>
    </location>
</feature>
<dbReference type="PANTHER" id="PTHR13018:SF101">
    <property type="entry name" value="ERD (EARLY-RESPONSIVE TO DEHYDRATION STRESS) FAMILY PROTEIN"/>
    <property type="match status" value="1"/>
</dbReference>
<dbReference type="GO" id="GO:0005886">
    <property type="term" value="C:plasma membrane"/>
    <property type="evidence" value="ECO:0007669"/>
    <property type="project" value="TreeGrafter"/>
</dbReference>
<keyword evidence="7" id="KW-0406">Ion transport</keyword>
<organism evidence="15 16">
    <name type="scientific">Vicia faba</name>
    <name type="common">Broad bean</name>
    <name type="synonym">Faba vulgaris</name>
    <dbReference type="NCBI Taxonomy" id="3906"/>
    <lineage>
        <taxon>Eukaryota</taxon>
        <taxon>Viridiplantae</taxon>
        <taxon>Streptophyta</taxon>
        <taxon>Embryophyta</taxon>
        <taxon>Tracheophyta</taxon>
        <taxon>Spermatophyta</taxon>
        <taxon>Magnoliopsida</taxon>
        <taxon>eudicotyledons</taxon>
        <taxon>Gunneridae</taxon>
        <taxon>Pentapetalae</taxon>
        <taxon>rosids</taxon>
        <taxon>fabids</taxon>
        <taxon>Fabales</taxon>
        <taxon>Fabaceae</taxon>
        <taxon>Papilionoideae</taxon>
        <taxon>50 kb inversion clade</taxon>
        <taxon>NPAAA clade</taxon>
        <taxon>Hologalegina</taxon>
        <taxon>IRL clade</taxon>
        <taxon>Fabeae</taxon>
        <taxon>Vicia</taxon>
    </lineage>
</organism>
<protein>
    <recommendedName>
        <fullName evidence="17">CSC1-like protein RXW8</fullName>
    </recommendedName>
</protein>
<feature type="transmembrane region" description="Helical" evidence="11">
    <location>
        <begin position="395"/>
        <end position="423"/>
    </location>
</feature>
<proteinExistence type="inferred from homology"/>
<evidence type="ECO:0000259" key="14">
    <source>
        <dbReference type="Pfam" id="PF14703"/>
    </source>
</evidence>
<dbReference type="Proteomes" id="UP001157006">
    <property type="component" value="Chromosome 3"/>
</dbReference>
<evidence type="ECO:0000313" key="16">
    <source>
        <dbReference type="Proteomes" id="UP001157006"/>
    </source>
</evidence>
<comment type="subcellular location">
    <subcellularLocation>
        <location evidence="1">Membrane</location>
        <topology evidence="1">Multi-pass membrane protein</topology>
    </subcellularLocation>
</comment>
<feature type="transmembrane region" description="Helical" evidence="11">
    <location>
        <begin position="443"/>
        <end position="468"/>
    </location>
</feature>
<feature type="transmembrane region" description="Helical" evidence="11">
    <location>
        <begin position="622"/>
        <end position="640"/>
    </location>
</feature>
<dbReference type="Pfam" id="PF13967">
    <property type="entry name" value="RSN1_TM"/>
    <property type="match status" value="1"/>
</dbReference>
<dbReference type="Pfam" id="PF02714">
    <property type="entry name" value="RSN1_7TM"/>
    <property type="match status" value="1"/>
</dbReference>
<feature type="domain" description="CSC1/OSCA1-like N-terminal transmembrane" evidence="13">
    <location>
        <begin position="5"/>
        <end position="164"/>
    </location>
</feature>
<evidence type="ECO:0008006" key="17">
    <source>
        <dbReference type="Google" id="ProtNLM"/>
    </source>
</evidence>
<evidence type="ECO:0000256" key="5">
    <source>
        <dbReference type="ARBA" id="ARBA00022837"/>
    </source>
</evidence>
<dbReference type="AlphaFoldDB" id="A0AAV1A7I6"/>
<evidence type="ECO:0000256" key="10">
    <source>
        <dbReference type="SAM" id="MobiDB-lite"/>
    </source>
</evidence>
<evidence type="ECO:0000256" key="11">
    <source>
        <dbReference type="SAM" id="Phobius"/>
    </source>
</evidence>
<feature type="region of interest" description="Disordered" evidence="10">
    <location>
        <begin position="685"/>
        <end position="757"/>
    </location>
</feature>
<evidence type="ECO:0000259" key="13">
    <source>
        <dbReference type="Pfam" id="PF13967"/>
    </source>
</evidence>
<keyword evidence="6 11" id="KW-1133">Transmembrane helix</keyword>
<evidence type="ECO:0000256" key="3">
    <source>
        <dbReference type="ARBA" id="ARBA00022448"/>
    </source>
</evidence>
<evidence type="ECO:0000256" key="9">
    <source>
        <dbReference type="ARBA" id="ARBA00023303"/>
    </source>
</evidence>
<dbReference type="InterPro" id="IPR003864">
    <property type="entry name" value="CSC1/OSCA1-like_7TM"/>
</dbReference>
<evidence type="ECO:0000256" key="6">
    <source>
        <dbReference type="ARBA" id="ARBA00022989"/>
    </source>
</evidence>
<keyword evidence="5" id="KW-0106">Calcium</keyword>
<feature type="transmembrane region" description="Helical" evidence="11">
    <location>
        <begin position="542"/>
        <end position="571"/>
    </location>
</feature>
<feature type="transmembrane region" description="Helical" evidence="11">
    <location>
        <begin position="6"/>
        <end position="27"/>
    </location>
</feature>
<keyword evidence="9" id="KW-0407">Ion channel</keyword>
<accession>A0AAV1A7I6</accession>
<feature type="transmembrane region" description="Helical" evidence="11">
    <location>
        <begin position="591"/>
        <end position="615"/>
    </location>
</feature>
<evidence type="ECO:0000256" key="8">
    <source>
        <dbReference type="ARBA" id="ARBA00023136"/>
    </source>
</evidence>
<feature type="domain" description="CSC1/OSCA1-like cytosolic" evidence="14">
    <location>
        <begin position="185"/>
        <end position="338"/>
    </location>
</feature>
<feature type="compositionally biased region" description="Basic and acidic residues" evidence="10">
    <location>
        <begin position="700"/>
        <end position="728"/>
    </location>
</feature>
<name>A0AAV1A7I6_VICFA</name>
<dbReference type="GO" id="GO:0005227">
    <property type="term" value="F:calcium-activated cation channel activity"/>
    <property type="evidence" value="ECO:0007669"/>
    <property type="project" value="InterPro"/>
</dbReference>
<feature type="compositionally biased region" description="Low complexity" evidence="10">
    <location>
        <begin position="732"/>
        <end position="741"/>
    </location>
</feature>
<gene>
    <name evidence="15" type="ORF">VFH_III218400</name>
</gene>
<comment type="similarity">
    <text evidence="2">Belongs to the CSC1 (TC 1.A.17) family.</text>
</comment>
<dbReference type="EMBL" id="OX451738">
    <property type="protein sequence ID" value="CAI8606191.1"/>
    <property type="molecule type" value="Genomic_DNA"/>
</dbReference>
<feature type="transmembrane region" description="Helical" evidence="11">
    <location>
        <begin position="352"/>
        <end position="375"/>
    </location>
</feature>
<evidence type="ECO:0000256" key="7">
    <source>
        <dbReference type="ARBA" id="ARBA00023065"/>
    </source>
</evidence>
<feature type="transmembrane region" description="Helical" evidence="11">
    <location>
        <begin position="488"/>
        <end position="513"/>
    </location>
</feature>
<evidence type="ECO:0000313" key="15">
    <source>
        <dbReference type="EMBL" id="CAI8606191.1"/>
    </source>
</evidence>
<feature type="domain" description="CSC1/OSCA1-like 7TM region" evidence="12">
    <location>
        <begin position="349"/>
        <end position="615"/>
    </location>
</feature>
<keyword evidence="3" id="KW-0813">Transport</keyword>
<evidence type="ECO:0000256" key="4">
    <source>
        <dbReference type="ARBA" id="ARBA00022692"/>
    </source>
</evidence>
<keyword evidence="4 11" id="KW-0812">Transmembrane</keyword>
<reference evidence="15 16" key="1">
    <citation type="submission" date="2023-01" db="EMBL/GenBank/DDBJ databases">
        <authorList>
            <person name="Kreplak J."/>
        </authorList>
    </citation>
    <scope>NUCLEOTIDE SEQUENCE [LARGE SCALE GENOMIC DNA]</scope>
</reference>
<dbReference type="PANTHER" id="PTHR13018">
    <property type="entry name" value="PROBABLE MEMBRANE PROTEIN DUF221-RELATED"/>
    <property type="match status" value="1"/>
</dbReference>
<keyword evidence="8 11" id="KW-0472">Membrane</keyword>
<dbReference type="InterPro" id="IPR032880">
    <property type="entry name" value="CSC1/OSCA1-like_N"/>
</dbReference>
<sequence>MDIVALLTSAGINIAVCAVLFSLYSVLRKQPSNVNVYFGRRLESHRSRHPDFWLERFVPSPGWILKAWSTSENEILDIGGLDAVVFVRILVFSIRVFSIAAVICTVLVLPVNYYGKETSHKNIPLESLEVFTIENVKTGSRLLWAHCLALYIITLAACTLLYFEYKSITKLKLLHIIGSPPKPSHFTILVRSIPWSAEQSYCDTVNKFFSYYHASTYLSHQMIYKCGKVQKLKDEAEHFCKVVKDASSEKTCNPSFVPCCCLGTSTDSFKMNSNEMGSIDGKPCYTDIDTRKKELPSAFVFFKSRYAALMASQTLQTSNPMLWVTDLAPEPHDVHWSNIRVQYRQIWIRRMATFAASIAFMLVFLIPVTLVQGLTQLEKLQKMFPFLAGLPKKNYMIQLVTGYLPSVILVLFLCAVPPMMILFSTVEGPISRSRRKKSACWKVLYFTIWNVFFVNVFTGSVISQLSVFSSIKDLPGQLAKAVPSQATFFTTYILSSGWASLGFELLQICPLLYNLFQRFLLRVKDDTLVGITFPYHTEVPRVLLFGFLGFTCSILAPLMLPFLLIYFFLAYLVYRNQILNVYITKYDSEGLYWPIAHNTTVFSLLVSQLIALGVFGIKRSTVASGFTIPLIIITLLFHQYCRHRFLPVFKSYSAQILVDMDRKDEDSGKMEEIYEQLRSAYIQPSLVSPAPSPSESTCPQDDKQSSEISEDIEKGKAVDQQHRPEPVHRTLSSSSDRSVLSGDQTSDPACTLNKNIPNVPHTALEHLINDGL</sequence>
<dbReference type="InterPro" id="IPR045122">
    <property type="entry name" value="Csc1-like"/>
</dbReference>
<dbReference type="InterPro" id="IPR027815">
    <property type="entry name" value="CSC1/OSCA1-like_cyt"/>
</dbReference>
<dbReference type="Pfam" id="PF14703">
    <property type="entry name" value="PHM7_cyt"/>
    <property type="match status" value="1"/>
</dbReference>